<sequence length="26" mass="3089">MTLRVGFLVFSWNSVSFDLILVQLRF</sequence>
<reference evidence="1" key="1">
    <citation type="submission" date="2018-02" db="EMBL/GenBank/DDBJ databases">
        <title>Rhizophora mucronata_Transcriptome.</title>
        <authorList>
            <person name="Meera S.P."/>
            <person name="Sreeshan A."/>
            <person name="Augustine A."/>
        </authorList>
    </citation>
    <scope>NUCLEOTIDE SEQUENCE</scope>
    <source>
        <tissue evidence="1">Leaf</tissue>
    </source>
</reference>
<organism evidence="1">
    <name type="scientific">Rhizophora mucronata</name>
    <name type="common">Asiatic mangrove</name>
    <dbReference type="NCBI Taxonomy" id="61149"/>
    <lineage>
        <taxon>Eukaryota</taxon>
        <taxon>Viridiplantae</taxon>
        <taxon>Streptophyta</taxon>
        <taxon>Embryophyta</taxon>
        <taxon>Tracheophyta</taxon>
        <taxon>Spermatophyta</taxon>
        <taxon>Magnoliopsida</taxon>
        <taxon>eudicotyledons</taxon>
        <taxon>Gunneridae</taxon>
        <taxon>Pentapetalae</taxon>
        <taxon>rosids</taxon>
        <taxon>fabids</taxon>
        <taxon>Malpighiales</taxon>
        <taxon>Rhizophoraceae</taxon>
        <taxon>Rhizophora</taxon>
    </lineage>
</organism>
<dbReference type="AlphaFoldDB" id="A0A2P2NRU6"/>
<dbReference type="EMBL" id="GGEC01064709">
    <property type="protein sequence ID" value="MBX45193.1"/>
    <property type="molecule type" value="Transcribed_RNA"/>
</dbReference>
<accession>A0A2P2NRU6</accession>
<proteinExistence type="predicted"/>
<name>A0A2P2NRU6_RHIMU</name>
<protein>
    <submittedName>
        <fullName evidence="1">Uncharacterized protein</fullName>
    </submittedName>
</protein>
<evidence type="ECO:0000313" key="1">
    <source>
        <dbReference type="EMBL" id="MBX45193.1"/>
    </source>
</evidence>